<sequence length="547" mass="63515">MKVVLEKDLEIARNKKEKYKSLALKEKQVLSDVDTSSSDSNDEEYAMAVCLKLKLEPDEWIKDSGCTKHMTGNKDLFSSYKAIDRVDDYSRYTWTRFLKHKNEAFDHFEILSKKIQIQKGSPIISIRTDHGREFDNEIQFGNFCDANGITHNFSAPRTPQSNGVVERKNRTLQEMSRTMLNEQSIPQKFWCNVVDTSTYILNRILIRPFLGKTPYELFKGKKPSLEHFKVFGSKCFILNTKDYLTKFDPKSTEGVFLGYSPNSKAYVILNKETTRVEESLNVKFDESPPPKSPPLVDDDILENDVIEKDLEIKENEPLNKEITNIKHSKDHPLETVIGGINERTLRSQVQNQRNFFCFVSTVEPKNVKEAIQDESWTMAMQEELNQMILESIRILLAYACAHNFKLYQMDVKSSFINGFINKEVYVVQPPRFIDSEKPNHVFKLKKALYGLKQAPKSWYDRLKAFLIDHEYTMGLVDKTLFTKKALYGLKKALYGLKQASKAWYDRLKAFLIDHEYTMGLVDKTLFTKKRNSHIIIVQIYVDDIIFG</sequence>
<dbReference type="InterPro" id="IPR039537">
    <property type="entry name" value="Retrotran_Ty1/copia-like"/>
</dbReference>
<dbReference type="InterPro" id="IPR057670">
    <property type="entry name" value="SH3_retrovirus"/>
</dbReference>
<keyword evidence="5" id="KW-1185">Reference proteome</keyword>
<name>A0ABQ5G3L4_9ASTR</name>
<evidence type="ECO:0000259" key="3">
    <source>
        <dbReference type="PROSITE" id="PS50994"/>
    </source>
</evidence>
<dbReference type="Pfam" id="PF07727">
    <property type="entry name" value="RVT_2"/>
    <property type="match status" value="2"/>
</dbReference>
<reference evidence="4" key="1">
    <citation type="journal article" date="2022" name="Int. J. Mol. Sci.">
        <title>Draft Genome of Tanacetum Coccineum: Genomic Comparison of Closely Related Tanacetum-Family Plants.</title>
        <authorList>
            <person name="Yamashiro T."/>
            <person name="Shiraishi A."/>
            <person name="Nakayama K."/>
            <person name="Satake H."/>
        </authorList>
    </citation>
    <scope>NUCLEOTIDE SEQUENCE</scope>
</reference>
<reference evidence="4" key="2">
    <citation type="submission" date="2022-01" db="EMBL/GenBank/DDBJ databases">
        <authorList>
            <person name="Yamashiro T."/>
            <person name="Shiraishi A."/>
            <person name="Satake H."/>
            <person name="Nakayama K."/>
        </authorList>
    </citation>
    <scope>NUCLEOTIDE SEQUENCE</scope>
</reference>
<dbReference type="InterPro" id="IPR013103">
    <property type="entry name" value="RVT_2"/>
</dbReference>
<comment type="caution">
    <text evidence="4">The sequence shown here is derived from an EMBL/GenBank/DDBJ whole genome shotgun (WGS) entry which is preliminary data.</text>
</comment>
<accession>A0ABQ5G3L4</accession>
<dbReference type="Proteomes" id="UP001151760">
    <property type="component" value="Unassembled WGS sequence"/>
</dbReference>
<dbReference type="InterPro" id="IPR036397">
    <property type="entry name" value="RNaseH_sf"/>
</dbReference>
<dbReference type="Gene3D" id="3.30.420.10">
    <property type="entry name" value="Ribonuclease H-like superfamily/Ribonuclease H"/>
    <property type="match status" value="1"/>
</dbReference>
<dbReference type="InterPro" id="IPR001584">
    <property type="entry name" value="Integrase_cat-core"/>
</dbReference>
<evidence type="ECO:0000313" key="4">
    <source>
        <dbReference type="EMBL" id="GJT70209.1"/>
    </source>
</evidence>
<dbReference type="InterPro" id="IPR012337">
    <property type="entry name" value="RNaseH-like_sf"/>
</dbReference>
<evidence type="ECO:0000256" key="2">
    <source>
        <dbReference type="ARBA" id="ARBA00022801"/>
    </source>
</evidence>
<dbReference type="Pfam" id="PF25597">
    <property type="entry name" value="SH3_retrovirus"/>
    <property type="match status" value="1"/>
</dbReference>
<protein>
    <submittedName>
        <fullName evidence="4">Retrovirus-related pol polyprotein from transposon TNT 1-94</fullName>
    </submittedName>
</protein>
<dbReference type="EMBL" id="BQNB010018056">
    <property type="protein sequence ID" value="GJT70209.1"/>
    <property type="molecule type" value="Genomic_DNA"/>
</dbReference>
<dbReference type="Pfam" id="PF00665">
    <property type="entry name" value="rve"/>
    <property type="match status" value="1"/>
</dbReference>
<proteinExistence type="predicted"/>
<dbReference type="PANTHER" id="PTHR42648:SF21">
    <property type="entry name" value="CYSTEINE-RICH RLK (RECEPTOR-LIKE PROTEIN KINASE) 8"/>
    <property type="match status" value="1"/>
</dbReference>
<keyword evidence="2" id="KW-0378">Hydrolase</keyword>
<keyword evidence="1" id="KW-0479">Metal-binding</keyword>
<dbReference type="PANTHER" id="PTHR42648">
    <property type="entry name" value="TRANSPOSASE, PUTATIVE-RELATED"/>
    <property type="match status" value="1"/>
</dbReference>
<feature type="domain" description="Integrase catalytic" evidence="3">
    <location>
        <begin position="53"/>
        <end position="222"/>
    </location>
</feature>
<evidence type="ECO:0000313" key="5">
    <source>
        <dbReference type="Proteomes" id="UP001151760"/>
    </source>
</evidence>
<evidence type="ECO:0000256" key="1">
    <source>
        <dbReference type="ARBA" id="ARBA00022723"/>
    </source>
</evidence>
<dbReference type="PROSITE" id="PS50994">
    <property type="entry name" value="INTEGRASE"/>
    <property type="match status" value="1"/>
</dbReference>
<gene>
    <name evidence="4" type="ORF">Tco_1029495</name>
</gene>
<organism evidence="4 5">
    <name type="scientific">Tanacetum coccineum</name>
    <dbReference type="NCBI Taxonomy" id="301880"/>
    <lineage>
        <taxon>Eukaryota</taxon>
        <taxon>Viridiplantae</taxon>
        <taxon>Streptophyta</taxon>
        <taxon>Embryophyta</taxon>
        <taxon>Tracheophyta</taxon>
        <taxon>Spermatophyta</taxon>
        <taxon>Magnoliopsida</taxon>
        <taxon>eudicotyledons</taxon>
        <taxon>Gunneridae</taxon>
        <taxon>Pentapetalae</taxon>
        <taxon>asterids</taxon>
        <taxon>campanulids</taxon>
        <taxon>Asterales</taxon>
        <taxon>Asteraceae</taxon>
        <taxon>Asteroideae</taxon>
        <taxon>Anthemideae</taxon>
        <taxon>Anthemidinae</taxon>
        <taxon>Tanacetum</taxon>
    </lineage>
</organism>
<dbReference type="SUPFAM" id="SSF53098">
    <property type="entry name" value="Ribonuclease H-like"/>
    <property type="match status" value="1"/>
</dbReference>